<keyword evidence="7" id="KW-1185">Reference proteome</keyword>
<keyword evidence="2" id="KW-0547">Nucleotide-binding</keyword>
<keyword evidence="4" id="KW-0067">ATP-binding</keyword>
<dbReference type="PANTHER" id="PTHR45685">
    <property type="entry name" value="HELICASE SRCAP-RELATED"/>
    <property type="match status" value="1"/>
</dbReference>
<proteinExistence type="predicted"/>
<evidence type="ECO:0000256" key="3">
    <source>
        <dbReference type="ARBA" id="ARBA00022806"/>
    </source>
</evidence>
<dbReference type="PANTHER" id="PTHR45685:SF1">
    <property type="entry name" value="HELICASE SRCAP"/>
    <property type="match status" value="1"/>
</dbReference>
<name>A0A1D2NA63_ORCCI</name>
<feature type="region of interest" description="Disordered" evidence="5">
    <location>
        <begin position="114"/>
        <end position="138"/>
    </location>
</feature>
<evidence type="ECO:0000256" key="5">
    <source>
        <dbReference type="SAM" id="MobiDB-lite"/>
    </source>
</evidence>
<protein>
    <submittedName>
        <fullName evidence="6">Helicase domino</fullName>
    </submittedName>
</protein>
<dbReference type="STRING" id="48709.A0A1D2NA63"/>
<evidence type="ECO:0000313" key="7">
    <source>
        <dbReference type="Proteomes" id="UP000094527"/>
    </source>
</evidence>
<dbReference type="GO" id="GO:0003677">
    <property type="term" value="F:DNA binding"/>
    <property type="evidence" value="ECO:0007669"/>
    <property type="project" value="UniProtKB-KW"/>
</dbReference>
<accession>A0A1D2NA63</accession>
<gene>
    <name evidence="6" type="ORF">Ocin01_04526</name>
</gene>
<dbReference type="InterPro" id="IPR027417">
    <property type="entry name" value="P-loop_NTPase"/>
</dbReference>
<sequence>MLTKETLNQGNLLSVINVLMQLRKVCNHPNLFEPRPIASPFQTEGIEYTMPSIVWNMLWEIYQDSFRTCFPLFTITNAKYTYDRDEADMIGELTSLFVYNPDEERRYVVMNYEQQSDGEQPPVNRPKRIINLNKNEPPPCPQLQKPLNFFLDPEFFEALGGGPRVPNKVVKEDGSQKNKSALNNHAKASGSGESVEKGPSLVDLSDSENSRSSGDSDFEVVVVRKRKTPVTRFNMMSRLAMMGCSVPDFELDYIQERRLRDRKAVVDNLNKVNWSRCRVHSFVGPRLIENCRVVDSLPPVRLTSRRTGVRVPRREHLRDFENNGYFNLGFGEIMKIIRVRQEQPTLF</sequence>
<comment type="subcellular location">
    <subcellularLocation>
        <location evidence="1">Nucleus</location>
    </subcellularLocation>
</comment>
<comment type="caution">
    <text evidence="6">The sequence shown here is derived from an EMBL/GenBank/DDBJ whole genome shotgun (WGS) entry which is preliminary data.</text>
</comment>
<dbReference type="AlphaFoldDB" id="A0A1D2NA63"/>
<dbReference type="Gene3D" id="3.40.50.300">
    <property type="entry name" value="P-loop containing nucleotide triphosphate hydrolases"/>
    <property type="match status" value="1"/>
</dbReference>
<dbReference type="InterPro" id="IPR050520">
    <property type="entry name" value="INO80/SWR1_helicase"/>
</dbReference>
<organism evidence="6 7">
    <name type="scientific">Orchesella cincta</name>
    <name type="common">Springtail</name>
    <name type="synonym">Podura cincta</name>
    <dbReference type="NCBI Taxonomy" id="48709"/>
    <lineage>
        <taxon>Eukaryota</taxon>
        <taxon>Metazoa</taxon>
        <taxon>Ecdysozoa</taxon>
        <taxon>Arthropoda</taxon>
        <taxon>Hexapoda</taxon>
        <taxon>Collembola</taxon>
        <taxon>Entomobryomorpha</taxon>
        <taxon>Entomobryoidea</taxon>
        <taxon>Orchesellidae</taxon>
        <taxon>Orchesellinae</taxon>
        <taxon>Orchesella</taxon>
    </lineage>
</organism>
<dbReference type="GO" id="GO:0005524">
    <property type="term" value="F:ATP binding"/>
    <property type="evidence" value="ECO:0007669"/>
    <property type="project" value="UniProtKB-KW"/>
</dbReference>
<feature type="region of interest" description="Disordered" evidence="5">
    <location>
        <begin position="162"/>
        <end position="216"/>
    </location>
</feature>
<keyword evidence="3 6" id="KW-0378">Hydrolase</keyword>
<evidence type="ECO:0000256" key="2">
    <source>
        <dbReference type="ARBA" id="ARBA00022741"/>
    </source>
</evidence>
<dbReference type="OrthoDB" id="372624at2759"/>
<dbReference type="EMBL" id="LJIJ01000123">
    <property type="protein sequence ID" value="ODN02141.1"/>
    <property type="molecule type" value="Genomic_DNA"/>
</dbReference>
<dbReference type="GO" id="GO:0016887">
    <property type="term" value="F:ATP hydrolysis activity"/>
    <property type="evidence" value="ECO:0007669"/>
    <property type="project" value="TreeGrafter"/>
</dbReference>
<evidence type="ECO:0000313" key="6">
    <source>
        <dbReference type="EMBL" id="ODN02141.1"/>
    </source>
</evidence>
<dbReference type="GO" id="GO:0006338">
    <property type="term" value="P:chromatin remodeling"/>
    <property type="evidence" value="ECO:0007669"/>
    <property type="project" value="TreeGrafter"/>
</dbReference>
<dbReference type="GO" id="GO:0000812">
    <property type="term" value="C:Swr1 complex"/>
    <property type="evidence" value="ECO:0007669"/>
    <property type="project" value="TreeGrafter"/>
</dbReference>
<keyword evidence="3 6" id="KW-0347">Helicase</keyword>
<evidence type="ECO:0000256" key="1">
    <source>
        <dbReference type="ARBA" id="ARBA00004123"/>
    </source>
</evidence>
<dbReference type="GO" id="GO:0004386">
    <property type="term" value="F:helicase activity"/>
    <property type="evidence" value="ECO:0007669"/>
    <property type="project" value="UniProtKB-KW"/>
</dbReference>
<reference evidence="6 7" key="1">
    <citation type="journal article" date="2016" name="Genome Biol. Evol.">
        <title>Gene Family Evolution Reflects Adaptation to Soil Environmental Stressors in the Genome of the Collembolan Orchesella cincta.</title>
        <authorList>
            <person name="Faddeeva-Vakhrusheva A."/>
            <person name="Derks M.F."/>
            <person name="Anvar S.Y."/>
            <person name="Agamennone V."/>
            <person name="Suring W."/>
            <person name="Smit S."/>
            <person name="van Straalen N.M."/>
            <person name="Roelofs D."/>
        </authorList>
    </citation>
    <scope>NUCLEOTIDE SEQUENCE [LARGE SCALE GENOMIC DNA]</scope>
    <source>
        <tissue evidence="6">Mixed pool</tissue>
    </source>
</reference>
<dbReference type="GO" id="GO:0042393">
    <property type="term" value="F:histone binding"/>
    <property type="evidence" value="ECO:0007669"/>
    <property type="project" value="TreeGrafter"/>
</dbReference>
<dbReference type="Proteomes" id="UP000094527">
    <property type="component" value="Unassembled WGS sequence"/>
</dbReference>
<evidence type="ECO:0000256" key="4">
    <source>
        <dbReference type="ARBA" id="ARBA00022840"/>
    </source>
</evidence>